<evidence type="ECO:0000259" key="4">
    <source>
        <dbReference type="PROSITE" id="PS50002"/>
    </source>
</evidence>
<evidence type="ECO:0000256" key="1">
    <source>
        <dbReference type="ARBA" id="ARBA00022443"/>
    </source>
</evidence>
<dbReference type="PRINTS" id="PR01887">
    <property type="entry name" value="SPECTRNALPHA"/>
</dbReference>
<dbReference type="PANTHER" id="PTHR46037">
    <property type="entry name" value="PROTEIN ENHANCER OF SEVENLESS 2B"/>
    <property type="match status" value="1"/>
</dbReference>
<dbReference type="CDD" id="cd11845">
    <property type="entry name" value="SH3_Src_like"/>
    <property type="match status" value="1"/>
</dbReference>
<feature type="domain" description="SH3" evidence="4">
    <location>
        <begin position="90"/>
        <end position="158"/>
    </location>
</feature>
<dbReference type="EMBL" id="QCYY01002443">
    <property type="protein sequence ID" value="ROT70302.1"/>
    <property type="molecule type" value="Genomic_DNA"/>
</dbReference>
<reference evidence="5 6" key="1">
    <citation type="submission" date="2018-04" db="EMBL/GenBank/DDBJ databases">
        <authorList>
            <person name="Zhang X."/>
            <person name="Yuan J."/>
            <person name="Li F."/>
            <person name="Xiang J."/>
        </authorList>
    </citation>
    <scope>NUCLEOTIDE SEQUENCE [LARGE SCALE GENOMIC DNA]</scope>
    <source>
        <tissue evidence="5">Muscle</tissue>
    </source>
</reference>
<organism evidence="5 6">
    <name type="scientific">Penaeus vannamei</name>
    <name type="common">Whiteleg shrimp</name>
    <name type="synonym">Litopenaeus vannamei</name>
    <dbReference type="NCBI Taxonomy" id="6689"/>
    <lineage>
        <taxon>Eukaryota</taxon>
        <taxon>Metazoa</taxon>
        <taxon>Ecdysozoa</taxon>
        <taxon>Arthropoda</taxon>
        <taxon>Crustacea</taxon>
        <taxon>Multicrustacea</taxon>
        <taxon>Malacostraca</taxon>
        <taxon>Eumalacostraca</taxon>
        <taxon>Eucarida</taxon>
        <taxon>Decapoda</taxon>
        <taxon>Dendrobranchiata</taxon>
        <taxon>Penaeoidea</taxon>
        <taxon>Penaeidae</taxon>
        <taxon>Penaeus</taxon>
    </lineage>
</organism>
<evidence type="ECO:0000256" key="3">
    <source>
        <dbReference type="PROSITE-ProRule" id="PRU00192"/>
    </source>
</evidence>
<sequence>MAFIYKQFKHKKRSDDTYESAYVAMYEFSATRPDELDFVEGDELEFLNETDGGFWKALNKRTQKVGFVPSNFIKKKDDDVGAQNADVKKDKLITYVALYDYDGTESGTLSFKKGDKMALLEATNADWWKLRLLKTSKRSNSSLLEGYVPSSYIKKVDEPQET</sequence>
<feature type="domain" description="SH3" evidence="4">
    <location>
        <begin position="17"/>
        <end position="78"/>
    </location>
</feature>
<dbReference type="PROSITE" id="PS50002">
    <property type="entry name" value="SH3"/>
    <property type="match status" value="2"/>
</dbReference>
<evidence type="ECO:0000313" key="5">
    <source>
        <dbReference type="EMBL" id="ROT70302.1"/>
    </source>
</evidence>
<evidence type="ECO:0000313" key="6">
    <source>
        <dbReference type="Proteomes" id="UP000283509"/>
    </source>
</evidence>
<accession>A0A423T194</accession>
<reference evidence="5 6" key="2">
    <citation type="submission" date="2019-01" db="EMBL/GenBank/DDBJ databases">
        <title>The decoding of complex shrimp genome reveals the adaptation for benthos swimmer, frequently molting mechanism and breeding impact on genome.</title>
        <authorList>
            <person name="Sun Y."/>
            <person name="Gao Y."/>
            <person name="Yu Y."/>
        </authorList>
    </citation>
    <scope>NUCLEOTIDE SEQUENCE [LARGE SCALE GENOMIC DNA]</scope>
    <source>
        <tissue evidence="5">Muscle</tissue>
    </source>
</reference>
<dbReference type="Proteomes" id="UP000283509">
    <property type="component" value="Unassembled WGS sequence"/>
</dbReference>
<dbReference type="AlphaFoldDB" id="A0A423T194"/>
<dbReference type="Gene3D" id="2.30.30.40">
    <property type="entry name" value="SH3 Domains"/>
    <property type="match status" value="2"/>
</dbReference>
<dbReference type="STRING" id="6689.A0A423T194"/>
<keyword evidence="6" id="KW-1185">Reference proteome</keyword>
<dbReference type="SMART" id="SM00326">
    <property type="entry name" value="SH3"/>
    <property type="match status" value="2"/>
</dbReference>
<dbReference type="InterPro" id="IPR036028">
    <property type="entry name" value="SH3-like_dom_sf"/>
</dbReference>
<protein>
    <submittedName>
        <fullName evidence="5">Putative cytoplasmic protein NCK1</fullName>
    </submittedName>
</protein>
<dbReference type="SUPFAM" id="SSF50044">
    <property type="entry name" value="SH3-domain"/>
    <property type="match status" value="2"/>
</dbReference>
<evidence type="ECO:0000256" key="2">
    <source>
        <dbReference type="ARBA" id="ARBA00022999"/>
    </source>
</evidence>
<proteinExistence type="predicted"/>
<gene>
    <name evidence="5" type="ORF">C7M84_011402</name>
</gene>
<dbReference type="Pfam" id="PF00018">
    <property type="entry name" value="SH3_1"/>
    <property type="match status" value="2"/>
</dbReference>
<keyword evidence="1 3" id="KW-0728">SH3 domain</keyword>
<dbReference type="InterPro" id="IPR001452">
    <property type="entry name" value="SH3_domain"/>
</dbReference>
<comment type="caution">
    <text evidence="5">The sequence shown here is derived from an EMBL/GenBank/DDBJ whole genome shotgun (WGS) entry which is preliminary data.</text>
</comment>
<keyword evidence="2" id="KW-0727">SH2 domain</keyword>
<name>A0A423T194_PENVA</name>
<dbReference type="OrthoDB" id="4062651at2759"/>
<dbReference type="PRINTS" id="PR00452">
    <property type="entry name" value="SH3DOMAIN"/>
</dbReference>
<dbReference type="InterPro" id="IPR043539">
    <property type="entry name" value="Grb2-like"/>
</dbReference>